<gene>
    <name evidence="5" type="ORF">ACFSCW_15685</name>
</gene>
<dbReference type="PANTHER" id="PTHR33164">
    <property type="entry name" value="TRANSCRIPTIONAL REGULATOR, MARR FAMILY"/>
    <property type="match status" value="1"/>
</dbReference>
<accession>A0ABW4I7N2</accession>
<dbReference type="PRINTS" id="PR00598">
    <property type="entry name" value="HTHMARR"/>
</dbReference>
<comment type="caution">
    <text evidence="5">The sequence shown here is derived from an EMBL/GenBank/DDBJ whole genome shotgun (WGS) entry which is preliminary data.</text>
</comment>
<dbReference type="EMBL" id="JBHUDY010000002">
    <property type="protein sequence ID" value="MFD1613247.1"/>
    <property type="molecule type" value="Genomic_DNA"/>
</dbReference>
<dbReference type="InterPro" id="IPR000835">
    <property type="entry name" value="HTH_MarR-typ"/>
</dbReference>
<dbReference type="Pfam" id="PF12802">
    <property type="entry name" value="MarR_2"/>
    <property type="match status" value="1"/>
</dbReference>
<dbReference type="PANTHER" id="PTHR33164:SF64">
    <property type="entry name" value="TRANSCRIPTIONAL REGULATOR SLYA"/>
    <property type="match status" value="1"/>
</dbReference>
<dbReference type="PROSITE" id="PS50995">
    <property type="entry name" value="HTH_MARR_2"/>
    <property type="match status" value="1"/>
</dbReference>
<evidence type="ECO:0000256" key="1">
    <source>
        <dbReference type="ARBA" id="ARBA00023015"/>
    </source>
</evidence>
<evidence type="ECO:0000313" key="5">
    <source>
        <dbReference type="EMBL" id="MFD1613247.1"/>
    </source>
</evidence>
<name>A0ABW4I7N2_9SPHN</name>
<dbReference type="SUPFAM" id="SSF46785">
    <property type="entry name" value="Winged helix' DNA-binding domain"/>
    <property type="match status" value="1"/>
</dbReference>
<dbReference type="Proteomes" id="UP001597115">
    <property type="component" value="Unassembled WGS sequence"/>
</dbReference>
<dbReference type="InterPro" id="IPR036390">
    <property type="entry name" value="WH_DNA-bd_sf"/>
</dbReference>
<sequence>MKRDIGLRLTLLTRLLRNDFDRRVAQHGITRSQWSMIAVVGSKPGASQRTIAELLEMSEASAGRLIDRLCNEGLLERRSRDQDRRAREVYLTPAAHEVLDKIGEIARAREAEIFKGLGPQELEALLASINRIYRNVTETSDRQVRDFVAQVES</sequence>
<protein>
    <submittedName>
        <fullName evidence="5">MarR family winged helix-turn-helix transcriptional regulator</fullName>
    </submittedName>
</protein>
<evidence type="ECO:0000259" key="4">
    <source>
        <dbReference type="PROSITE" id="PS50995"/>
    </source>
</evidence>
<dbReference type="Gene3D" id="1.10.10.10">
    <property type="entry name" value="Winged helix-like DNA-binding domain superfamily/Winged helix DNA-binding domain"/>
    <property type="match status" value="1"/>
</dbReference>
<organism evidence="5 6">
    <name type="scientific">Sphingomonas tabacisoli</name>
    <dbReference type="NCBI Taxonomy" id="2249466"/>
    <lineage>
        <taxon>Bacteria</taxon>
        <taxon>Pseudomonadati</taxon>
        <taxon>Pseudomonadota</taxon>
        <taxon>Alphaproteobacteria</taxon>
        <taxon>Sphingomonadales</taxon>
        <taxon>Sphingomonadaceae</taxon>
        <taxon>Sphingomonas</taxon>
    </lineage>
</organism>
<dbReference type="RefSeq" id="WP_380891147.1">
    <property type="nucleotide sequence ID" value="NZ_JBHUDY010000002.1"/>
</dbReference>
<keyword evidence="3" id="KW-0804">Transcription</keyword>
<keyword evidence="2" id="KW-0238">DNA-binding</keyword>
<evidence type="ECO:0000256" key="2">
    <source>
        <dbReference type="ARBA" id="ARBA00023125"/>
    </source>
</evidence>
<evidence type="ECO:0000256" key="3">
    <source>
        <dbReference type="ARBA" id="ARBA00023163"/>
    </source>
</evidence>
<dbReference type="InterPro" id="IPR036388">
    <property type="entry name" value="WH-like_DNA-bd_sf"/>
</dbReference>
<evidence type="ECO:0000313" key="6">
    <source>
        <dbReference type="Proteomes" id="UP001597115"/>
    </source>
</evidence>
<dbReference type="InterPro" id="IPR039422">
    <property type="entry name" value="MarR/SlyA-like"/>
</dbReference>
<feature type="domain" description="HTH marR-type" evidence="4">
    <location>
        <begin position="2"/>
        <end position="134"/>
    </location>
</feature>
<dbReference type="SMART" id="SM00347">
    <property type="entry name" value="HTH_MARR"/>
    <property type="match status" value="1"/>
</dbReference>
<proteinExistence type="predicted"/>
<keyword evidence="1" id="KW-0805">Transcription regulation</keyword>
<keyword evidence="6" id="KW-1185">Reference proteome</keyword>
<reference evidence="6" key="1">
    <citation type="journal article" date="2019" name="Int. J. Syst. Evol. Microbiol.">
        <title>The Global Catalogue of Microorganisms (GCM) 10K type strain sequencing project: providing services to taxonomists for standard genome sequencing and annotation.</title>
        <authorList>
            <consortium name="The Broad Institute Genomics Platform"/>
            <consortium name="The Broad Institute Genome Sequencing Center for Infectious Disease"/>
            <person name="Wu L."/>
            <person name="Ma J."/>
        </authorList>
    </citation>
    <scope>NUCLEOTIDE SEQUENCE [LARGE SCALE GENOMIC DNA]</scope>
    <source>
        <strain evidence="6">CGMCC 1.16275</strain>
    </source>
</reference>